<dbReference type="Gene3D" id="1.10.260.50">
    <property type="match status" value="1"/>
</dbReference>
<dbReference type="GO" id="GO:0046872">
    <property type="term" value="F:metal ion binding"/>
    <property type="evidence" value="ECO:0007669"/>
    <property type="project" value="UniProtKB-KW"/>
</dbReference>
<evidence type="ECO:0000256" key="8">
    <source>
        <dbReference type="ARBA" id="ARBA00023014"/>
    </source>
</evidence>
<dbReference type="Pfam" id="PF00266">
    <property type="entry name" value="Aminotran_5"/>
    <property type="match status" value="1"/>
</dbReference>
<proteinExistence type="inferred from homology"/>
<evidence type="ECO:0000256" key="11">
    <source>
        <dbReference type="SAM" id="Coils"/>
    </source>
</evidence>
<evidence type="ECO:0000256" key="10">
    <source>
        <dbReference type="RuleBase" id="RU004504"/>
    </source>
</evidence>
<evidence type="ECO:0000256" key="7">
    <source>
        <dbReference type="ARBA" id="ARBA00023004"/>
    </source>
</evidence>
<comment type="similarity">
    <text evidence="2">Belongs to the class-V pyridoxal-phosphate-dependent aminotransferase family. NifS/IscS subfamily.</text>
</comment>
<dbReference type="InterPro" id="IPR016454">
    <property type="entry name" value="Cysteine_dSase"/>
</dbReference>
<comment type="catalytic activity">
    <reaction evidence="9">
        <text>(sulfur carrier)-H + L-cysteine = (sulfur carrier)-SH + L-alanine</text>
        <dbReference type="Rhea" id="RHEA:43892"/>
        <dbReference type="Rhea" id="RHEA-COMP:14737"/>
        <dbReference type="Rhea" id="RHEA-COMP:14739"/>
        <dbReference type="ChEBI" id="CHEBI:29917"/>
        <dbReference type="ChEBI" id="CHEBI:35235"/>
        <dbReference type="ChEBI" id="CHEBI:57972"/>
        <dbReference type="ChEBI" id="CHEBI:64428"/>
        <dbReference type="EC" id="2.8.1.7"/>
    </reaction>
</comment>
<dbReference type="Gene3D" id="3.90.1150.10">
    <property type="entry name" value="Aspartate Aminotransferase, domain 1"/>
    <property type="match status" value="1"/>
</dbReference>
<keyword evidence="8" id="KW-0411">Iron-sulfur</keyword>
<comment type="cofactor">
    <cofactor evidence="1 10">
        <name>pyridoxal 5'-phosphate</name>
        <dbReference type="ChEBI" id="CHEBI:597326"/>
    </cofactor>
</comment>
<dbReference type="AlphaFoldDB" id="A0A948T235"/>
<dbReference type="SUPFAM" id="SSF53383">
    <property type="entry name" value="PLP-dependent transferases"/>
    <property type="match status" value="1"/>
</dbReference>
<keyword evidence="7" id="KW-0408">Iron</keyword>
<feature type="coiled-coil region" evidence="11">
    <location>
        <begin position="244"/>
        <end position="271"/>
    </location>
</feature>
<name>A0A948T235_9FIRM</name>
<keyword evidence="11" id="KW-0175">Coiled coil</keyword>
<reference evidence="13" key="1">
    <citation type="journal article" date="2021" name="PeerJ">
        <title>Extensive microbial diversity within the chicken gut microbiome revealed by metagenomics and culture.</title>
        <authorList>
            <person name="Gilroy R."/>
            <person name="Ravi A."/>
            <person name="Getino M."/>
            <person name="Pursley I."/>
            <person name="Horton D.L."/>
            <person name="Alikhan N.F."/>
            <person name="Baker D."/>
            <person name="Gharbi K."/>
            <person name="Hall N."/>
            <person name="Watson M."/>
            <person name="Adriaenssens E.M."/>
            <person name="Foster-Nyarko E."/>
            <person name="Jarju S."/>
            <person name="Secka A."/>
            <person name="Antonio M."/>
            <person name="Oren A."/>
            <person name="Chaudhuri R.R."/>
            <person name="La Ragione R."/>
            <person name="Hildebrand F."/>
            <person name="Pallen M.J."/>
        </authorList>
    </citation>
    <scope>NUCLEOTIDE SEQUENCE</scope>
    <source>
        <strain evidence="13">B5_2728</strain>
    </source>
</reference>
<dbReference type="NCBIfam" id="NF002806">
    <property type="entry name" value="PRK02948.1"/>
    <property type="match status" value="1"/>
</dbReference>
<keyword evidence="5" id="KW-0479">Metal-binding</keyword>
<dbReference type="InterPro" id="IPR015424">
    <property type="entry name" value="PyrdxlP-dep_Trfase"/>
</dbReference>
<evidence type="ECO:0000313" key="14">
    <source>
        <dbReference type="Proteomes" id="UP000713596"/>
    </source>
</evidence>
<dbReference type="InterPro" id="IPR015421">
    <property type="entry name" value="PyrdxlP-dep_Trfase_major"/>
</dbReference>
<dbReference type="InterPro" id="IPR000192">
    <property type="entry name" value="Aminotrans_V_dom"/>
</dbReference>
<dbReference type="GO" id="GO:0031071">
    <property type="term" value="F:cysteine desulfurase activity"/>
    <property type="evidence" value="ECO:0007669"/>
    <property type="project" value="UniProtKB-EC"/>
</dbReference>
<dbReference type="GO" id="GO:0051536">
    <property type="term" value="F:iron-sulfur cluster binding"/>
    <property type="evidence" value="ECO:0007669"/>
    <property type="project" value="UniProtKB-KW"/>
</dbReference>
<dbReference type="PROSITE" id="PS00595">
    <property type="entry name" value="AA_TRANSFER_CLASS_5"/>
    <property type="match status" value="1"/>
</dbReference>
<evidence type="ECO:0000256" key="1">
    <source>
        <dbReference type="ARBA" id="ARBA00001933"/>
    </source>
</evidence>
<dbReference type="InterPro" id="IPR015422">
    <property type="entry name" value="PyrdxlP-dep_Trfase_small"/>
</dbReference>
<dbReference type="Gene3D" id="3.40.640.10">
    <property type="entry name" value="Type I PLP-dependent aspartate aminotransferase-like (Major domain)"/>
    <property type="match status" value="1"/>
</dbReference>
<evidence type="ECO:0000313" key="13">
    <source>
        <dbReference type="EMBL" id="MBU3805919.1"/>
    </source>
</evidence>
<dbReference type="PANTHER" id="PTHR11601:SF34">
    <property type="entry name" value="CYSTEINE DESULFURASE"/>
    <property type="match status" value="1"/>
</dbReference>
<evidence type="ECO:0000256" key="4">
    <source>
        <dbReference type="ARBA" id="ARBA00022679"/>
    </source>
</evidence>
<evidence type="ECO:0000256" key="9">
    <source>
        <dbReference type="ARBA" id="ARBA00050776"/>
    </source>
</evidence>
<evidence type="ECO:0000256" key="2">
    <source>
        <dbReference type="ARBA" id="ARBA00006490"/>
    </source>
</evidence>
<keyword evidence="4" id="KW-0808">Transferase</keyword>
<gene>
    <name evidence="13" type="ORF">H9882_03390</name>
</gene>
<protein>
    <recommendedName>
        <fullName evidence="3">cysteine desulfurase</fullName>
        <ecNumber evidence="3">2.8.1.7</ecNumber>
    </recommendedName>
</protein>
<dbReference type="FunFam" id="3.40.640.10:FF:000084">
    <property type="entry name" value="IscS-like cysteine desulfurase"/>
    <property type="match status" value="1"/>
</dbReference>
<organism evidence="13 14">
    <name type="scientific">Candidatus Allofournierella pullistercoris</name>
    <dbReference type="NCBI Taxonomy" id="2838597"/>
    <lineage>
        <taxon>Bacteria</taxon>
        <taxon>Bacillati</taxon>
        <taxon>Bacillota</taxon>
        <taxon>Clostridia</taxon>
        <taxon>Eubacteriales</taxon>
        <taxon>Oscillospiraceae</taxon>
        <taxon>Allofournierella</taxon>
    </lineage>
</organism>
<accession>A0A948T235</accession>
<dbReference type="EMBL" id="JAHLFP010000023">
    <property type="protein sequence ID" value="MBU3805919.1"/>
    <property type="molecule type" value="Genomic_DNA"/>
</dbReference>
<dbReference type="EC" id="2.8.1.7" evidence="3"/>
<dbReference type="InterPro" id="IPR020578">
    <property type="entry name" value="Aminotrans_V_PyrdxlP_BS"/>
</dbReference>
<evidence type="ECO:0000256" key="5">
    <source>
        <dbReference type="ARBA" id="ARBA00022723"/>
    </source>
</evidence>
<feature type="domain" description="Aminotransferase class V" evidence="12">
    <location>
        <begin position="4"/>
        <end position="365"/>
    </location>
</feature>
<comment type="caution">
    <text evidence="13">The sequence shown here is derived from an EMBL/GenBank/DDBJ whole genome shotgun (WGS) entry which is preliminary data.</text>
</comment>
<reference evidence="13" key="2">
    <citation type="submission" date="2021-04" db="EMBL/GenBank/DDBJ databases">
        <authorList>
            <person name="Gilroy R."/>
        </authorList>
    </citation>
    <scope>NUCLEOTIDE SEQUENCE</scope>
    <source>
        <strain evidence="13">B5_2728</strain>
    </source>
</reference>
<dbReference type="PIRSF" id="PIRSF005572">
    <property type="entry name" value="NifS"/>
    <property type="match status" value="1"/>
</dbReference>
<evidence type="ECO:0000259" key="12">
    <source>
        <dbReference type="Pfam" id="PF00266"/>
    </source>
</evidence>
<evidence type="ECO:0000256" key="6">
    <source>
        <dbReference type="ARBA" id="ARBA00022898"/>
    </source>
</evidence>
<sequence length="397" mass="42870">MNRIYVDNAATTKPSRRATEVLLDVMENNYANPSSLHTPGQLAAVALADSRRKMAEILGCEPREIIFTSGGSEADNQAILTGATLGLRKGKKHIVSTKFEHHAVLHTLQKLEKQGFEVTYLDVHSNGMVRLDELEASLREDTALVTIMYANNEIGSIQPVRQIGEICRKHGVLFHTDAVQAVGHLPVNVQEDNIDMLSLSAHKFHGPKGVGALYIRKGIAPATLIEGGAQERGKRAGTENLPAIASMAAALEEAVEKMDEYNAKLTAMRDRLIEGISKIPHSTLTGDAVERLPGCASFCFEGIEGEALLLLLDQKGICASSGSACTSGSLDPSHVLLAIGLPHEVAHGSLRLSLSHENTMEEMDTVVQAVTDVVAYLRSISPVWADLQKGTKEYVIQ</sequence>
<keyword evidence="6" id="KW-0663">Pyridoxal phosphate</keyword>
<dbReference type="Proteomes" id="UP000713596">
    <property type="component" value="Unassembled WGS sequence"/>
</dbReference>
<evidence type="ECO:0000256" key="3">
    <source>
        <dbReference type="ARBA" id="ARBA00012239"/>
    </source>
</evidence>
<dbReference type="PANTHER" id="PTHR11601">
    <property type="entry name" value="CYSTEINE DESULFURYLASE FAMILY MEMBER"/>
    <property type="match status" value="1"/>
</dbReference>